<dbReference type="InParanoid" id="A0A674KCJ9"/>
<feature type="transmembrane region" description="Helical" evidence="2">
    <location>
        <begin position="24"/>
        <end position="42"/>
    </location>
</feature>
<dbReference type="Ensembl" id="ENSTMTT00000032872.1">
    <property type="protein sequence ID" value="ENSTMTP00000031731.1"/>
    <property type="gene ID" value="ENSTMTG00000022774.1"/>
</dbReference>
<keyword evidence="4" id="KW-1185">Reference proteome</keyword>
<evidence type="ECO:0000256" key="2">
    <source>
        <dbReference type="SAM" id="Phobius"/>
    </source>
</evidence>
<accession>A0A674KCJ9</accession>
<keyword evidence="2" id="KW-1133">Transmembrane helix</keyword>
<organism evidence="3 4">
    <name type="scientific">Terrapene triunguis</name>
    <name type="common">Three-toed box turtle</name>
    <dbReference type="NCBI Taxonomy" id="2587831"/>
    <lineage>
        <taxon>Eukaryota</taxon>
        <taxon>Metazoa</taxon>
        <taxon>Chordata</taxon>
        <taxon>Craniata</taxon>
        <taxon>Vertebrata</taxon>
        <taxon>Euteleostomi</taxon>
        <taxon>Archelosauria</taxon>
        <taxon>Testudinata</taxon>
        <taxon>Testudines</taxon>
        <taxon>Cryptodira</taxon>
        <taxon>Durocryptodira</taxon>
        <taxon>Testudinoidea</taxon>
        <taxon>Emydidae</taxon>
        <taxon>Terrapene</taxon>
    </lineage>
</organism>
<name>A0A674KCJ9_9SAUR</name>
<sequence length="78" mass="8188">MGRGPGLLIIARGSFDGGGGCHLALLWLLFPCMALGATWACYSPGERRDSLSLSQPQREAGPTPITAPARGPIRPSQQ</sequence>
<evidence type="ECO:0000313" key="3">
    <source>
        <dbReference type="Ensembl" id="ENSTMTP00000031731.1"/>
    </source>
</evidence>
<reference evidence="3" key="2">
    <citation type="submission" date="2025-09" db="UniProtKB">
        <authorList>
            <consortium name="Ensembl"/>
        </authorList>
    </citation>
    <scope>IDENTIFICATION</scope>
</reference>
<keyword evidence="2" id="KW-0812">Transmembrane</keyword>
<evidence type="ECO:0000256" key="1">
    <source>
        <dbReference type="SAM" id="MobiDB-lite"/>
    </source>
</evidence>
<proteinExistence type="predicted"/>
<feature type="region of interest" description="Disordered" evidence="1">
    <location>
        <begin position="45"/>
        <end position="78"/>
    </location>
</feature>
<dbReference type="Proteomes" id="UP000472274">
    <property type="component" value="Unplaced"/>
</dbReference>
<reference evidence="3" key="1">
    <citation type="submission" date="2025-08" db="UniProtKB">
        <authorList>
            <consortium name="Ensembl"/>
        </authorList>
    </citation>
    <scope>IDENTIFICATION</scope>
</reference>
<protein>
    <submittedName>
        <fullName evidence="3">Uncharacterized protein</fullName>
    </submittedName>
</protein>
<evidence type="ECO:0000313" key="4">
    <source>
        <dbReference type="Proteomes" id="UP000472274"/>
    </source>
</evidence>
<dbReference type="AlphaFoldDB" id="A0A674KCJ9"/>
<keyword evidence="2" id="KW-0472">Membrane</keyword>